<dbReference type="RefSeq" id="WP_059435483.1">
    <property type="nucleotide sequence ID" value="NZ_FAVB01000007.1"/>
</dbReference>
<organism evidence="2 3">
    <name type="scientific">Campylobacter hyointestinalis subsp. hyointestinalis</name>
    <dbReference type="NCBI Taxonomy" id="91352"/>
    <lineage>
        <taxon>Bacteria</taxon>
        <taxon>Pseudomonadati</taxon>
        <taxon>Campylobacterota</taxon>
        <taxon>Epsilonproteobacteria</taxon>
        <taxon>Campylobacterales</taxon>
        <taxon>Campylobacteraceae</taxon>
        <taxon>Campylobacter</taxon>
    </lineage>
</organism>
<comment type="caution">
    <text evidence="2">The sequence shown here is derived from an EMBL/GenBank/DDBJ whole genome shotgun (WGS) entry which is preliminary data.</text>
</comment>
<evidence type="ECO:0000313" key="2">
    <source>
        <dbReference type="EMBL" id="CUU89854.1"/>
    </source>
</evidence>
<dbReference type="Proteomes" id="UP000052237">
    <property type="component" value="Unassembled WGS sequence"/>
</dbReference>
<evidence type="ECO:0000256" key="1">
    <source>
        <dbReference type="SAM" id="Phobius"/>
    </source>
</evidence>
<keyword evidence="1" id="KW-1133">Transmembrane helix</keyword>
<name>A0A0S4STS5_CAMHY</name>
<evidence type="ECO:0000313" key="3">
    <source>
        <dbReference type="Proteomes" id="UP000052237"/>
    </source>
</evidence>
<dbReference type="AlphaFoldDB" id="A0A0S4STS5"/>
<feature type="transmembrane region" description="Helical" evidence="1">
    <location>
        <begin position="47"/>
        <end position="66"/>
    </location>
</feature>
<feature type="transmembrane region" description="Helical" evidence="1">
    <location>
        <begin position="24"/>
        <end position="41"/>
    </location>
</feature>
<proteinExistence type="predicted"/>
<keyword evidence="3" id="KW-1185">Reference proteome</keyword>
<accession>A0A0S4STS5</accession>
<sequence>MKNVIIYYGKGEKMLNKLYRDKKILGIAIIVLILILIYHFVINNILFSMDLFLVYLILVICIIGYFSHIKHIKNQKEIIRKHENTLHAHTINLSNLIRNDQNEKNNIIKISSVLLAIFFIYALIYSYKFLFSSWRVVEDNTIIINTSDAEMYCFTELQDEEIEDYAKNSKSPCVGLTKKGYGKLTTILESKTKKLTKKELDQIVRGL</sequence>
<keyword evidence="1" id="KW-0472">Membrane</keyword>
<protein>
    <submittedName>
        <fullName evidence="2">Uncharacterized protein</fullName>
    </submittedName>
</protein>
<reference evidence="2 3" key="1">
    <citation type="submission" date="2015-11" db="EMBL/GenBank/DDBJ databases">
        <authorList>
            <consortium name="Pathogen Informatics"/>
        </authorList>
    </citation>
    <scope>NUCLEOTIDE SEQUENCE [LARGE SCALE GENOMIC DNA]</scope>
    <source>
        <strain evidence="2 3">006A-0059</strain>
    </source>
</reference>
<gene>
    <name evidence="2" type="ORF">ERS686654_02035</name>
</gene>
<keyword evidence="1" id="KW-0812">Transmembrane</keyword>
<dbReference type="EMBL" id="FAVB01000007">
    <property type="protein sequence ID" value="CUU89854.1"/>
    <property type="molecule type" value="Genomic_DNA"/>
</dbReference>
<feature type="transmembrane region" description="Helical" evidence="1">
    <location>
        <begin position="107"/>
        <end position="127"/>
    </location>
</feature>